<feature type="region of interest" description="Disordered" evidence="3">
    <location>
        <begin position="252"/>
        <end position="289"/>
    </location>
</feature>
<keyword evidence="4" id="KW-0732">Signal</keyword>
<evidence type="ECO:0000313" key="5">
    <source>
        <dbReference type="EMBL" id="OLV16569.1"/>
    </source>
</evidence>
<dbReference type="GO" id="GO:0004252">
    <property type="term" value="F:serine-type endopeptidase activity"/>
    <property type="evidence" value="ECO:0007669"/>
    <property type="project" value="InterPro"/>
</dbReference>
<accession>A0A1U7NUH8</accession>
<dbReference type="PANTHER" id="PTHR43343:SF3">
    <property type="entry name" value="PROTEASE DO-LIKE 8, CHLOROPLASTIC"/>
    <property type="match status" value="1"/>
</dbReference>
<dbReference type="InterPro" id="IPR009003">
    <property type="entry name" value="Peptidase_S1_PA"/>
</dbReference>
<organism evidence="5 6">
    <name type="scientific">Deinococcus marmoris</name>
    <dbReference type="NCBI Taxonomy" id="249408"/>
    <lineage>
        <taxon>Bacteria</taxon>
        <taxon>Thermotogati</taxon>
        <taxon>Deinococcota</taxon>
        <taxon>Deinococci</taxon>
        <taxon>Deinococcales</taxon>
        <taxon>Deinococcaceae</taxon>
        <taxon>Deinococcus</taxon>
    </lineage>
</organism>
<dbReference type="PANTHER" id="PTHR43343">
    <property type="entry name" value="PEPTIDASE S12"/>
    <property type="match status" value="1"/>
</dbReference>
<keyword evidence="2" id="KW-0378">Hydrolase</keyword>
<feature type="signal peptide" evidence="4">
    <location>
        <begin position="1"/>
        <end position="26"/>
    </location>
</feature>
<name>A0A1U7NUH8_9DEIO</name>
<evidence type="ECO:0000256" key="4">
    <source>
        <dbReference type="SAM" id="SignalP"/>
    </source>
</evidence>
<dbReference type="PRINTS" id="PR00834">
    <property type="entry name" value="PROTEASES2C"/>
</dbReference>
<evidence type="ECO:0000256" key="2">
    <source>
        <dbReference type="ARBA" id="ARBA00022801"/>
    </source>
</evidence>
<feature type="compositionally biased region" description="Low complexity" evidence="3">
    <location>
        <begin position="258"/>
        <end position="280"/>
    </location>
</feature>
<proteinExistence type="predicted"/>
<dbReference type="GO" id="GO:0006508">
    <property type="term" value="P:proteolysis"/>
    <property type="evidence" value="ECO:0007669"/>
    <property type="project" value="UniProtKB-KW"/>
</dbReference>
<protein>
    <submittedName>
        <fullName evidence="5">HtrA protease/chaperone protein</fullName>
    </submittedName>
</protein>
<dbReference type="Gene3D" id="2.40.10.120">
    <property type="match status" value="1"/>
</dbReference>
<dbReference type="Proteomes" id="UP000186607">
    <property type="component" value="Unassembled WGS sequence"/>
</dbReference>
<comment type="caution">
    <text evidence="5">The sequence shown here is derived from an EMBL/GenBank/DDBJ whole genome shotgun (WGS) entry which is preliminary data.</text>
</comment>
<evidence type="ECO:0000256" key="3">
    <source>
        <dbReference type="SAM" id="MobiDB-lite"/>
    </source>
</evidence>
<dbReference type="InterPro" id="IPR051201">
    <property type="entry name" value="Chloro_Bact_Ser_Proteases"/>
</dbReference>
<reference evidence="5 6" key="1">
    <citation type="submission" date="2017-01" db="EMBL/GenBank/DDBJ databases">
        <title>Genome Analysis of Deinococcus marmoris KOPRI26562.</title>
        <authorList>
            <person name="Kim J.H."/>
            <person name="Oh H.-M."/>
        </authorList>
    </citation>
    <scope>NUCLEOTIDE SEQUENCE [LARGE SCALE GENOMIC DNA]</scope>
    <source>
        <strain evidence="5 6">KOPRI26562</strain>
    </source>
</reference>
<dbReference type="SUPFAM" id="SSF50494">
    <property type="entry name" value="Trypsin-like serine proteases"/>
    <property type="match status" value="1"/>
</dbReference>
<dbReference type="InterPro" id="IPR001940">
    <property type="entry name" value="Peptidase_S1C"/>
</dbReference>
<keyword evidence="1 5" id="KW-0645">Protease</keyword>
<dbReference type="Pfam" id="PF13365">
    <property type="entry name" value="Trypsin_2"/>
    <property type="match status" value="1"/>
</dbReference>
<sequence>MKIRVAAAVLAASLLSGAVLSGSAVAQVLPKATRDKIVQSTVMLMPTGADGKIDGSLGSGSVISPAGYILTNFHVIGDIDSRKVSEWILVRTVKFVDREPEPTYWGKVVAADANLDLAVVRILETYDEKPVGALNLPFVELGDSNALTVGDPVFVFGFPGTGGDTLTYTSGSVSGFTGENLQGSGRQWIKHDAQTGPGNSGGGVFDEKGLLIGVNSAININKSSSTITPFARPLAVAWGLITPNVPRFVVRGAGSGGPTASAPASTGQTSTGQTSPGQSSAAPQPKWPPTIALGQSYQVSIQRSSGTPKTQSWALTLKDRADNGDLKGTATQGSQSQTGYVAYDKKADLVWIDLTRDGKAMTSCAFEVSGLRTSPWVGRAFYYSDTNADPERIGDCQALVRTGAAPAGNAAPTPPAGAAALKWPVKPTTGQTWTFEIQGRGVWTLPLKERSDKGNPTGTAVAPGGQKWTAVYYYINDNDNEGVILDMTADNEVYIGCEFVKSNLSGRSLRGKAFLYASQDDREGTELGSCVATLK</sequence>
<dbReference type="EMBL" id="MSTI01000137">
    <property type="protein sequence ID" value="OLV16569.1"/>
    <property type="molecule type" value="Genomic_DNA"/>
</dbReference>
<evidence type="ECO:0000256" key="1">
    <source>
        <dbReference type="ARBA" id="ARBA00022670"/>
    </source>
</evidence>
<keyword evidence="6" id="KW-1185">Reference proteome</keyword>
<dbReference type="STRING" id="249408.BOO71_0011461"/>
<gene>
    <name evidence="5" type="ORF">BOO71_0011461</name>
</gene>
<dbReference type="RefSeq" id="WP_075835249.1">
    <property type="nucleotide sequence ID" value="NZ_MSTI01000137.1"/>
</dbReference>
<evidence type="ECO:0000313" key="6">
    <source>
        <dbReference type="Proteomes" id="UP000186607"/>
    </source>
</evidence>
<dbReference type="AlphaFoldDB" id="A0A1U7NUH8"/>
<feature type="chain" id="PRO_5012549995" evidence="4">
    <location>
        <begin position="27"/>
        <end position="535"/>
    </location>
</feature>